<organism evidence="1 2">
    <name type="scientific">Dehalobacterium formicoaceticum</name>
    <dbReference type="NCBI Taxonomy" id="51515"/>
    <lineage>
        <taxon>Bacteria</taxon>
        <taxon>Bacillati</taxon>
        <taxon>Bacillota</taxon>
        <taxon>Clostridia</taxon>
        <taxon>Eubacteriales</taxon>
        <taxon>Peptococcaceae</taxon>
        <taxon>Dehalobacterium</taxon>
    </lineage>
</organism>
<protein>
    <submittedName>
        <fullName evidence="1">Cys-Cys-COOH protein SaoC</fullName>
    </submittedName>
</protein>
<keyword evidence="2" id="KW-1185">Reference proteome</keyword>
<sequence>MNNKFLKNILSIIIVVAVAFAAKQYLEAREERKYQDQTAWMGGEGKDFAVMVPEDNRALQYFKEEFPAREVILACAEDITDDQLQDLLVIYRENEHTRLAALIDKGEGHWYISPEIPAPIENQTIRFKNIDKEAEMEFIITGEKEGAVGYAVYRMIDGEIKDLFGEGMADCC</sequence>
<proteinExistence type="predicted"/>
<name>A0ABT1Y6I6_9FIRM</name>
<dbReference type="RefSeq" id="WP_089610267.1">
    <property type="nucleotide sequence ID" value="NZ_CP022121.1"/>
</dbReference>
<accession>A0ABT1Y6I6</accession>
<dbReference type="EMBL" id="JANPWE010000007">
    <property type="protein sequence ID" value="MCR6546502.1"/>
    <property type="molecule type" value="Genomic_DNA"/>
</dbReference>
<dbReference type="NCBIfam" id="NF040734">
    <property type="entry name" value="CC-COOH_SaoC"/>
    <property type="match status" value="1"/>
</dbReference>
<gene>
    <name evidence="1" type="primary">saoC</name>
    <name evidence="1" type="ORF">NVS47_13445</name>
</gene>
<dbReference type="Proteomes" id="UP001524944">
    <property type="component" value="Unassembled WGS sequence"/>
</dbReference>
<evidence type="ECO:0000313" key="2">
    <source>
        <dbReference type="Proteomes" id="UP001524944"/>
    </source>
</evidence>
<reference evidence="1 2" key="1">
    <citation type="submission" date="2022-08" db="EMBL/GenBank/DDBJ databases">
        <title>Proteogenomics of the novel Dehalobacterium formicoaceticum strain EZ94 highlights a key role of methyltransferases during anaerobic dichloromethane degradation.</title>
        <authorList>
            <person name="Wasmund K."/>
        </authorList>
    </citation>
    <scope>NUCLEOTIDE SEQUENCE [LARGE SCALE GENOMIC DNA]</scope>
    <source>
        <strain evidence="1 2">EZ94</strain>
    </source>
</reference>
<evidence type="ECO:0000313" key="1">
    <source>
        <dbReference type="EMBL" id="MCR6546502.1"/>
    </source>
</evidence>
<comment type="caution">
    <text evidence="1">The sequence shown here is derived from an EMBL/GenBank/DDBJ whole genome shotgun (WGS) entry which is preliminary data.</text>
</comment>